<dbReference type="Gene3D" id="3.40.50.1000">
    <property type="entry name" value="HAD superfamily/HAD-like"/>
    <property type="match status" value="1"/>
</dbReference>
<dbReference type="InterPro" id="IPR044651">
    <property type="entry name" value="OTSB-like"/>
</dbReference>
<dbReference type="Proteomes" id="UP000245207">
    <property type="component" value="Unassembled WGS sequence"/>
</dbReference>
<proteinExistence type="predicted"/>
<comment type="catalytic activity">
    <reaction evidence="1">
        <text>alpha,alpha-trehalose 6-phosphate + H2O = alpha,alpha-trehalose + phosphate</text>
        <dbReference type="Rhea" id="RHEA:23420"/>
        <dbReference type="ChEBI" id="CHEBI:15377"/>
        <dbReference type="ChEBI" id="CHEBI:16551"/>
        <dbReference type="ChEBI" id="CHEBI:43474"/>
        <dbReference type="ChEBI" id="CHEBI:58429"/>
        <dbReference type="EC" id="3.1.3.12"/>
    </reaction>
</comment>
<dbReference type="GO" id="GO:0005992">
    <property type="term" value="P:trehalose biosynthetic process"/>
    <property type="evidence" value="ECO:0007669"/>
    <property type="project" value="InterPro"/>
</dbReference>
<dbReference type="InterPro" id="IPR023214">
    <property type="entry name" value="HAD_sf"/>
</dbReference>
<evidence type="ECO:0000313" key="5">
    <source>
        <dbReference type="EMBL" id="PWA57190.1"/>
    </source>
</evidence>
<evidence type="ECO:0000256" key="3">
    <source>
        <dbReference type="ARBA" id="ARBA00022801"/>
    </source>
</evidence>
<dbReference type="AlphaFoldDB" id="A0A2U1M7I1"/>
<name>A0A2U1M7I1_ARTAN</name>
<dbReference type="OrthoDB" id="1727354at2759"/>
<evidence type="ECO:0000256" key="1">
    <source>
        <dbReference type="ARBA" id="ARBA00000500"/>
    </source>
</evidence>
<evidence type="ECO:0000256" key="4">
    <source>
        <dbReference type="ARBA" id="ARBA00025274"/>
    </source>
</evidence>
<organism evidence="5 6">
    <name type="scientific">Artemisia annua</name>
    <name type="common">Sweet wormwood</name>
    <dbReference type="NCBI Taxonomy" id="35608"/>
    <lineage>
        <taxon>Eukaryota</taxon>
        <taxon>Viridiplantae</taxon>
        <taxon>Streptophyta</taxon>
        <taxon>Embryophyta</taxon>
        <taxon>Tracheophyta</taxon>
        <taxon>Spermatophyta</taxon>
        <taxon>Magnoliopsida</taxon>
        <taxon>eudicotyledons</taxon>
        <taxon>Gunneridae</taxon>
        <taxon>Pentapetalae</taxon>
        <taxon>asterids</taxon>
        <taxon>campanulids</taxon>
        <taxon>Asterales</taxon>
        <taxon>Asteraceae</taxon>
        <taxon>Asteroideae</taxon>
        <taxon>Anthemideae</taxon>
        <taxon>Artemisiinae</taxon>
        <taxon>Artemisia</taxon>
    </lineage>
</organism>
<dbReference type="Gene3D" id="3.30.70.1020">
    <property type="entry name" value="Trehalose-6-phosphate phosphatase related protein, domain 2"/>
    <property type="match status" value="1"/>
</dbReference>
<protein>
    <submittedName>
        <fullName evidence="5">Haloacid dehalogenase-like hydrolase (HAD) superfamily protein</fullName>
    </submittedName>
</protein>
<evidence type="ECO:0000313" key="6">
    <source>
        <dbReference type="Proteomes" id="UP000245207"/>
    </source>
</evidence>
<dbReference type="EMBL" id="PKPP01006236">
    <property type="protein sequence ID" value="PWA57190.1"/>
    <property type="molecule type" value="Genomic_DNA"/>
</dbReference>
<gene>
    <name evidence="5" type="ORF">CTI12_AA411510</name>
</gene>
<comment type="cofactor">
    <cofactor evidence="2">
        <name>a divalent metal cation</name>
        <dbReference type="ChEBI" id="CHEBI:60240"/>
    </cofactor>
</comment>
<keyword evidence="3 5" id="KW-0378">Hydrolase</keyword>
<dbReference type="PANTHER" id="PTHR43768:SF32">
    <property type="entry name" value="TREHALOSE-PHOSPHATE PHOSPHATASE C-RELATED"/>
    <property type="match status" value="1"/>
</dbReference>
<dbReference type="Pfam" id="PF02358">
    <property type="entry name" value="Trehalose_PPase"/>
    <property type="match status" value="1"/>
</dbReference>
<dbReference type="GO" id="GO:0004805">
    <property type="term" value="F:trehalose-phosphatase activity"/>
    <property type="evidence" value="ECO:0007669"/>
    <property type="project" value="UniProtKB-EC"/>
</dbReference>
<sequence length="161" mass="18619">MVSPGQSNRSLQPAEEELLPMMTKVYEILLEKIKGIRDANVENNKLCLSQIEPNECVFKDYPKLRLTQGLKVLDIRPTIKWDKGKAIEFPLKSLGYANSKDVFPIYIGDNPTDEDAFKLPRYCESEDKDLVFWCLKYLRKVSCLFFTRTFQGKITSLTMIL</sequence>
<comment type="caution">
    <text evidence="5">The sequence shown here is derived from an EMBL/GenBank/DDBJ whole genome shotgun (WGS) entry which is preliminary data.</text>
</comment>
<dbReference type="STRING" id="35608.A0A2U1M7I1"/>
<dbReference type="SUPFAM" id="SSF56784">
    <property type="entry name" value="HAD-like"/>
    <property type="match status" value="1"/>
</dbReference>
<keyword evidence="6" id="KW-1185">Reference proteome</keyword>
<comment type="function">
    <text evidence="4">Removes the phosphate from trehalose 6-phosphate to produce free trehalose. Trehalose accumulation in plant may improve abiotic stress tolerance.</text>
</comment>
<evidence type="ECO:0000256" key="2">
    <source>
        <dbReference type="ARBA" id="ARBA00001968"/>
    </source>
</evidence>
<dbReference type="InterPro" id="IPR036412">
    <property type="entry name" value="HAD-like_sf"/>
</dbReference>
<reference evidence="5 6" key="1">
    <citation type="journal article" date="2018" name="Mol. Plant">
        <title>The genome of Artemisia annua provides insight into the evolution of Asteraceae family and artemisinin biosynthesis.</title>
        <authorList>
            <person name="Shen Q."/>
            <person name="Zhang L."/>
            <person name="Liao Z."/>
            <person name="Wang S."/>
            <person name="Yan T."/>
            <person name="Shi P."/>
            <person name="Liu M."/>
            <person name="Fu X."/>
            <person name="Pan Q."/>
            <person name="Wang Y."/>
            <person name="Lv Z."/>
            <person name="Lu X."/>
            <person name="Zhang F."/>
            <person name="Jiang W."/>
            <person name="Ma Y."/>
            <person name="Chen M."/>
            <person name="Hao X."/>
            <person name="Li L."/>
            <person name="Tang Y."/>
            <person name="Lv G."/>
            <person name="Zhou Y."/>
            <person name="Sun X."/>
            <person name="Brodelius P.E."/>
            <person name="Rose J.K.C."/>
            <person name="Tang K."/>
        </authorList>
    </citation>
    <scope>NUCLEOTIDE SEQUENCE [LARGE SCALE GENOMIC DNA]</scope>
    <source>
        <strain evidence="6">cv. Huhao1</strain>
        <tissue evidence="5">Leaf</tissue>
    </source>
</reference>
<dbReference type="PANTHER" id="PTHR43768">
    <property type="entry name" value="TREHALOSE 6-PHOSPHATE PHOSPHATASE"/>
    <property type="match status" value="1"/>
</dbReference>
<dbReference type="InterPro" id="IPR003337">
    <property type="entry name" value="Trehalose_PPase"/>
</dbReference>
<accession>A0A2U1M7I1</accession>